<dbReference type="GO" id="GO:0000160">
    <property type="term" value="P:phosphorelay signal transduction system"/>
    <property type="evidence" value="ECO:0007669"/>
    <property type="project" value="UniProtKB-KW"/>
</dbReference>
<organism evidence="8">
    <name type="scientific">Streptomyces sp. R02</name>
    <dbReference type="NCBI Taxonomy" id="3238623"/>
    <lineage>
        <taxon>Bacteria</taxon>
        <taxon>Bacillati</taxon>
        <taxon>Actinomycetota</taxon>
        <taxon>Actinomycetes</taxon>
        <taxon>Kitasatosporales</taxon>
        <taxon>Streptomycetaceae</taxon>
        <taxon>Streptomyces</taxon>
    </lineage>
</organism>
<dbReference type="Pfam" id="PF03704">
    <property type="entry name" value="BTAD"/>
    <property type="match status" value="1"/>
</dbReference>
<dbReference type="InterPro" id="IPR005158">
    <property type="entry name" value="BTAD"/>
</dbReference>
<dbReference type="SUPFAM" id="SSF46894">
    <property type="entry name" value="C-terminal effector domain of the bipartite response regulators"/>
    <property type="match status" value="1"/>
</dbReference>
<reference evidence="8" key="1">
    <citation type="submission" date="2024-07" db="EMBL/GenBank/DDBJ databases">
        <authorList>
            <person name="Yu S.T."/>
        </authorList>
    </citation>
    <scope>NUCLEOTIDE SEQUENCE</scope>
    <source>
        <strain evidence="8">R02</strain>
    </source>
</reference>
<feature type="domain" description="OmpR/PhoB-type" evidence="7">
    <location>
        <begin position="1"/>
        <end position="97"/>
    </location>
</feature>
<name>A0AB39LGN0_9ACTN</name>
<evidence type="ECO:0000256" key="4">
    <source>
        <dbReference type="ARBA" id="ARBA00023125"/>
    </source>
</evidence>
<dbReference type="Gene3D" id="3.40.50.300">
    <property type="entry name" value="P-loop containing nucleotide triphosphate hydrolases"/>
    <property type="match status" value="1"/>
</dbReference>
<dbReference type="InterPro" id="IPR001867">
    <property type="entry name" value="OmpR/PhoB-type_DNA-bd"/>
</dbReference>
<dbReference type="PROSITE" id="PS51755">
    <property type="entry name" value="OMPR_PHOB"/>
    <property type="match status" value="1"/>
</dbReference>
<dbReference type="Gene3D" id="1.25.40.10">
    <property type="entry name" value="Tetratricopeptide repeat domain"/>
    <property type="match status" value="1"/>
</dbReference>
<dbReference type="SMART" id="SM00862">
    <property type="entry name" value="Trans_reg_C"/>
    <property type="match status" value="1"/>
</dbReference>
<dbReference type="PANTHER" id="PTHR35807">
    <property type="entry name" value="TRANSCRIPTIONAL REGULATOR REDD-RELATED"/>
    <property type="match status" value="1"/>
</dbReference>
<evidence type="ECO:0000259" key="7">
    <source>
        <dbReference type="PROSITE" id="PS51755"/>
    </source>
</evidence>
<dbReference type="InterPro" id="IPR051677">
    <property type="entry name" value="AfsR-DnrI-RedD_regulator"/>
</dbReference>
<evidence type="ECO:0000256" key="5">
    <source>
        <dbReference type="ARBA" id="ARBA00023163"/>
    </source>
</evidence>
<evidence type="ECO:0000256" key="6">
    <source>
        <dbReference type="PROSITE-ProRule" id="PRU01091"/>
    </source>
</evidence>
<dbReference type="SUPFAM" id="SSF52540">
    <property type="entry name" value="P-loop containing nucleoside triphosphate hydrolases"/>
    <property type="match status" value="1"/>
</dbReference>
<evidence type="ECO:0000256" key="3">
    <source>
        <dbReference type="ARBA" id="ARBA00023015"/>
    </source>
</evidence>
<dbReference type="InterPro" id="IPR011990">
    <property type="entry name" value="TPR-like_helical_dom_sf"/>
</dbReference>
<feature type="DNA-binding region" description="OmpR/PhoB-type" evidence="6">
    <location>
        <begin position="1"/>
        <end position="97"/>
    </location>
</feature>
<dbReference type="SMART" id="SM01043">
    <property type="entry name" value="BTAD"/>
    <property type="match status" value="1"/>
</dbReference>
<dbReference type="AlphaFoldDB" id="A0AB39LGN0"/>
<sequence length="525" mass="57027">MVLVQLLGPVEYRADTEKHIDLGQTKQRCIFAMLAVNANEVVMPDELIDWTWGAEPPQSARNMVHSYISRLRGVLENTGGGPETTLRRRHGGYVLEVDADAVDLHRFRRSVARARAVGPDTRSAVRLFREALAIWRGRPLGGIAGEWAERTRRLLERERLSALVECHEGELRLGGRAELLDELYALADQHPDNELVIRNLMTGLHRFGRRAEAIEAYEALRRRLADRLGVDPAQQTTALHARILRADPGPDTSGPSVDAAPTVPRQLPRGIRCVGREQELAMFDGSVTAADGRPVVRVVEGPAGIGKTALAVQWAHRVAHRFPDGQIFVDLHGSGSGVRQACAELVASASVPQARTEPGRRVRAVAPGRERVPSGDDVLRFVLRSLGVSVPQGERDTAGFARNVLKDLRILVVLDDLASAEQLEALLPGPSAGALLVTTRDAGRLAGIGPLRTVGLRELSIQQARRMLSGILGERRVEQEPGAVARIVELCGGTPRALSVAAEQALVRPWLPLADLAEAMAARGC</sequence>
<gene>
    <name evidence="8" type="ORF">AB5J57_05245</name>
</gene>
<protein>
    <submittedName>
        <fullName evidence="8">BTAD domain-containing putative transcriptional regulator</fullName>
    </submittedName>
</protein>
<dbReference type="Pfam" id="PF00486">
    <property type="entry name" value="Trans_reg_C"/>
    <property type="match status" value="1"/>
</dbReference>
<evidence type="ECO:0000256" key="1">
    <source>
        <dbReference type="ARBA" id="ARBA00005820"/>
    </source>
</evidence>
<dbReference type="InterPro" id="IPR016032">
    <property type="entry name" value="Sig_transdc_resp-reg_C-effctor"/>
</dbReference>
<dbReference type="InterPro" id="IPR027417">
    <property type="entry name" value="P-loop_NTPase"/>
</dbReference>
<dbReference type="SUPFAM" id="SSF48452">
    <property type="entry name" value="TPR-like"/>
    <property type="match status" value="1"/>
</dbReference>
<dbReference type="GO" id="GO:0006355">
    <property type="term" value="P:regulation of DNA-templated transcription"/>
    <property type="evidence" value="ECO:0007669"/>
    <property type="project" value="InterPro"/>
</dbReference>
<keyword evidence="4 6" id="KW-0238">DNA-binding</keyword>
<accession>A0AB39LGN0</accession>
<dbReference type="GO" id="GO:0003677">
    <property type="term" value="F:DNA binding"/>
    <property type="evidence" value="ECO:0007669"/>
    <property type="project" value="UniProtKB-UniRule"/>
</dbReference>
<dbReference type="EMBL" id="CP163429">
    <property type="protein sequence ID" value="XDP92962.1"/>
    <property type="molecule type" value="Genomic_DNA"/>
</dbReference>
<dbReference type="CDD" id="cd15831">
    <property type="entry name" value="BTAD"/>
    <property type="match status" value="1"/>
</dbReference>
<evidence type="ECO:0000313" key="8">
    <source>
        <dbReference type="EMBL" id="XDP92962.1"/>
    </source>
</evidence>
<dbReference type="InterPro" id="IPR036388">
    <property type="entry name" value="WH-like_DNA-bd_sf"/>
</dbReference>
<keyword evidence="2" id="KW-0902">Two-component regulatory system</keyword>
<keyword evidence="3" id="KW-0805">Transcription regulation</keyword>
<dbReference type="Gene3D" id="1.10.10.10">
    <property type="entry name" value="Winged helix-like DNA-binding domain superfamily/Winged helix DNA-binding domain"/>
    <property type="match status" value="1"/>
</dbReference>
<dbReference type="RefSeq" id="WP_369154903.1">
    <property type="nucleotide sequence ID" value="NZ_CP163429.1"/>
</dbReference>
<comment type="similarity">
    <text evidence="1">Belongs to the AfsR/DnrI/RedD regulatory family.</text>
</comment>
<dbReference type="GO" id="GO:0043531">
    <property type="term" value="F:ADP binding"/>
    <property type="evidence" value="ECO:0007669"/>
    <property type="project" value="InterPro"/>
</dbReference>
<keyword evidence="5" id="KW-0804">Transcription</keyword>
<evidence type="ECO:0000256" key="2">
    <source>
        <dbReference type="ARBA" id="ARBA00023012"/>
    </source>
</evidence>
<dbReference type="PANTHER" id="PTHR35807:SF1">
    <property type="entry name" value="TRANSCRIPTIONAL REGULATOR REDD"/>
    <property type="match status" value="1"/>
</dbReference>
<proteinExistence type="inferred from homology"/>